<dbReference type="RefSeq" id="WP_249480090.1">
    <property type="nucleotide sequence ID" value="NZ_CP097218.1"/>
</dbReference>
<gene>
    <name evidence="1" type="ORF">M4486_05105</name>
</gene>
<accession>A0ABY4NB73</accession>
<evidence type="ECO:0000313" key="1">
    <source>
        <dbReference type="EMBL" id="UQN30683.1"/>
    </source>
</evidence>
<dbReference type="EMBL" id="CP097218">
    <property type="protein sequence ID" value="UQN30683.1"/>
    <property type="molecule type" value="Genomic_DNA"/>
</dbReference>
<evidence type="ECO:0000313" key="2">
    <source>
        <dbReference type="Proteomes" id="UP001055868"/>
    </source>
</evidence>
<name>A0ABY4NB73_9MICO</name>
<organism evidence="1 2">
    <name type="scientific">Brachybacterium kimchii</name>
    <dbReference type="NCBI Taxonomy" id="2942909"/>
    <lineage>
        <taxon>Bacteria</taxon>
        <taxon>Bacillati</taxon>
        <taxon>Actinomycetota</taxon>
        <taxon>Actinomycetes</taxon>
        <taxon>Micrococcales</taxon>
        <taxon>Dermabacteraceae</taxon>
        <taxon>Brachybacterium</taxon>
    </lineage>
</organism>
<keyword evidence="2" id="KW-1185">Reference proteome</keyword>
<sequence length="248" mass="26780">MSTMTRFRVYGTEFCNHLQAVALFQADARKIPQYAAVRCIARTDGLTMIAHNGLSCAVADLSTLDPEGAGLFSIPTTQVKALLAIFHRKLPKGTLPDEYVLEVKLTARTLTVTDVSGLFTGDEYVMALPDPDSLEPHEEPEDAHTMRAAASARGALADAAPTDLTDGVHFSPTELGRLARAAGTLGWNLHIRPVGHMLIAPIAETFVAATYAELNDRPADGPHAPFIDERALADVRRRLDEIVEQGAL</sequence>
<proteinExistence type="predicted"/>
<reference evidence="1" key="1">
    <citation type="submission" date="2022-05" db="EMBL/GenBank/DDBJ databases">
        <title>Genomic analysis of Brachybacterium sp. CBA3104.</title>
        <authorList>
            <person name="Roh S.W."/>
            <person name="Kim Y.B."/>
            <person name="Kim Y."/>
        </authorList>
    </citation>
    <scope>NUCLEOTIDE SEQUENCE</scope>
    <source>
        <strain evidence="1">CBA3104</strain>
    </source>
</reference>
<dbReference type="Proteomes" id="UP001055868">
    <property type="component" value="Chromosome"/>
</dbReference>
<protein>
    <submittedName>
        <fullName evidence="1">Uncharacterized protein</fullName>
    </submittedName>
</protein>